<reference evidence="1 2" key="1">
    <citation type="journal article" date="2011" name="J. Bacteriol.">
        <title>Complete genome sequence of the Thermophilic Bacterium Exiguobacterium sp. AT1b.</title>
        <authorList>
            <person name="Vishnivetskaya T.A."/>
            <person name="Lucas S."/>
            <person name="Copeland A."/>
            <person name="Lapidus A."/>
            <person name="Glavina Del Rio T."/>
            <person name="Dalin E."/>
            <person name="Tice H."/>
            <person name="Bruce D.C."/>
            <person name="Goodwin L.A."/>
            <person name="Pitluck S."/>
            <person name="Saunders E."/>
            <person name="Brettin T."/>
            <person name="Detter C."/>
            <person name="Han C."/>
            <person name="Larimer F."/>
            <person name="Land M.L."/>
            <person name="Hauser L.J."/>
            <person name="Kyrpides N.C."/>
            <person name="Ovchinnikova G."/>
            <person name="Kathariou S."/>
            <person name="Ramaley R.F."/>
            <person name="Rodrigues D.F."/>
            <person name="Hendrix C."/>
            <person name="Richardson P."/>
            <person name="Tiedje J.M."/>
        </authorList>
    </citation>
    <scope>NUCLEOTIDE SEQUENCE [LARGE SCALE GENOMIC DNA]</scope>
    <source>
        <strain evidence="2">ATCC BAA-1283 / AT1b</strain>
    </source>
</reference>
<dbReference type="Proteomes" id="UP000000716">
    <property type="component" value="Chromosome"/>
</dbReference>
<dbReference type="STRING" id="360911.EAT1b_0110"/>
<gene>
    <name evidence="1" type="ordered locus">EAT1b_0110</name>
</gene>
<name>C4L198_EXISA</name>
<keyword evidence="2" id="KW-1185">Reference proteome</keyword>
<evidence type="ECO:0000313" key="2">
    <source>
        <dbReference type="Proteomes" id="UP000000716"/>
    </source>
</evidence>
<dbReference type="HOGENOM" id="CLU_2259586_0_0_9"/>
<dbReference type="OrthoDB" id="2356161at2"/>
<dbReference type="EMBL" id="CP001615">
    <property type="protein sequence ID" value="ACQ69044.1"/>
    <property type="molecule type" value="Genomic_DNA"/>
</dbReference>
<sequence length="103" mass="11779">MSYKSIQSLLPVKEKAILLDQVEGLNRYLCILPNDELESQFGDFEEFTNQGFTVVGYEDVLGDFVGVELKSGQLLIVNHETLHVEERLKLTFDELMKKDISLI</sequence>
<evidence type="ECO:0000313" key="1">
    <source>
        <dbReference type="EMBL" id="ACQ69044.1"/>
    </source>
</evidence>
<organism evidence="1 2">
    <name type="scientific">Exiguobacterium sp. (strain ATCC BAA-1283 / AT1b)</name>
    <dbReference type="NCBI Taxonomy" id="360911"/>
    <lineage>
        <taxon>Bacteria</taxon>
        <taxon>Bacillati</taxon>
        <taxon>Bacillota</taxon>
        <taxon>Bacilli</taxon>
        <taxon>Bacillales</taxon>
        <taxon>Bacillales Family XII. Incertae Sedis</taxon>
        <taxon>Exiguobacterium</taxon>
    </lineage>
</organism>
<dbReference type="KEGG" id="eat:EAT1b_0110"/>
<dbReference type="RefSeq" id="WP_012726163.1">
    <property type="nucleotide sequence ID" value="NC_012673.1"/>
</dbReference>
<protein>
    <submittedName>
        <fullName evidence="1">Uncharacterized protein</fullName>
    </submittedName>
</protein>
<accession>C4L198</accession>
<dbReference type="AlphaFoldDB" id="C4L198"/>
<proteinExistence type="predicted"/>